<keyword evidence="2 5" id="KW-0812">Transmembrane</keyword>
<evidence type="ECO:0000259" key="6">
    <source>
        <dbReference type="Pfam" id="PF07291"/>
    </source>
</evidence>
<dbReference type="UniPathway" id="UPA00895"/>
<proteinExistence type="predicted"/>
<dbReference type="OrthoDB" id="673785at2"/>
<reference evidence="7 8" key="1">
    <citation type="submission" date="2019-03" db="EMBL/GenBank/DDBJ databases">
        <title>Genomic Encyclopedia of Archaeal and Bacterial Type Strains, Phase II (KMG-II): from individual species to whole genera.</title>
        <authorList>
            <person name="Goeker M."/>
        </authorList>
    </citation>
    <scope>NUCLEOTIDE SEQUENCE [LARGE SCALE GENOMIC DNA]</scope>
    <source>
        <strain evidence="7 8">DSM 19034</strain>
    </source>
</reference>
<dbReference type="Pfam" id="PF07291">
    <property type="entry name" value="MauE"/>
    <property type="match status" value="1"/>
</dbReference>
<evidence type="ECO:0000256" key="3">
    <source>
        <dbReference type="ARBA" id="ARBA00022989"/>
    </source>
</evidence>
<feature type="transmembrane region" description="Helical" evidence="5">
    <location>
        <begin position="21"/>
        <end position="41"/>
    </location>
</feature>
<feature type="domain" description="Methylamine utilisation protein MauE" evidence="6">
    <location>
        <begin position="24"/>
        <end position="148"/>
    </location>
</feature>
<feature type="transmembrane region" description="Helical" evidence="5">
    <location>
        <begin position="96"/>
        <end position="114"/>
    </location>
</feature>
<accession>A0A4R6ICX7</accession>
<keyword evidence="8" id="KW-1185">Reference proteome</keyword>
<keyword evidence="3 5" id="KW-1133">Transmembrane helix</keyword>
<sequence length="152" mass="17114">MKIMESTIKGRYSFRPSEKNSVLIFDAISYLFVLLFVYTAVSKFMTIGTFQKVLGHYPLLSGYTVFVSYAVPIIELIAALLLIIPRTKIVGMVGSLILMIGFLLYILFMMYSLGPSLPCSCGGIISKLSWKEHIWFNTILIILAGFALRIRN</sequence>
<dbReference type="AlphaFoldDB" id="A0A4R6ICX7"/>
<dbReference type="GO" id="GO:0030416">
    <property type="term" value="P:methylamine metabolic process"/>
    <property type="evidence" value="ECO:0007669"/>
    <property type="project" value="InterPro"/>
</dbReference>
<comment type="subcellular location">
    <subcellularLocation>
        <location evidence="1">Membrane</location>
        <topology evidence="1">Multi-pass membrane protein</topology>
    </subcellularLocation>
</comment>
<evidence type="ECO:0000256" key="1">
    <source>
        <dbReference type="ARBA" id="ARBA00004141"/>
    </source>
</evidence>
<protein>
    <submittedName>
        <fullName evidence="7">Methylamine utilization protein MauE</fullName>
    </submittedName>
</protein>
<organism evidence="7 8">
    <name type="scientific">Pedobacter duraquae</name>
    <dbReference type="NCBI Taxonomy" id="425511"/>
    <lineage>
        <taxon>Bacteria</taxon>
        <taxon>Pseudomonadati</taxon>
        <taxon>Bacteroidota</taxon>
        <taxon>Sphingobacteriia</taxon>
        <taxon>Sphingobacteriales</taxon>
        <taxon>Sphingobacteriaceae</taxon>
        <taxon>Pedobacter</taxon>
    </lineage>
</organism>
<evidence type="ECO:0000313" key="7">
    <source>
        <dbReference type="EMBL" id="TDO19378.1"/>
    </source>
</evidence>
<feature type="transmembrane region" description="Helical" evidence="5">
    <location>
        <begin position="61"/>
        <end position="84"/>
    </location>
</feature>
<dbReference type="GO" id="GO:0016020">
    <property type="term" value="C:membrane"/>
    <property type="evidence" value="ECO:0007669"/>
    <property type="project" value="UniProtKB-SubCell"/>
</dbReference>
<name>A0A4R6ICX7_9SPHI</name>
<evidence type="ECO:0000256" key="4">
    <source>
        <dbReference type="ARBA" id="ARBA00023136"/>
    </source>
</evidence>
<gene>
    <name evidence="7" type="ORF">CLV32_4618</name>
</gene>
<dbReference type="EMBL" id="SNWM01000007">
    <property type="protein sequence ID" value="TDO19378.1"/>
    <property type="molecule type" value="Genomic_DNA"/>
</dbReference>
<feature type="transmembrane region" description="Helical" evidence="5">
    <location>
        <begin position="134"/>
        <end position="150"/>
    </location>
</feature>
<dbReference type="Proteomes" id="UP000295499">
    <property type="component" value="Unassembled WGS sequence"/>
</dbReference>
<comment type="caution">
    <text evidence="7">The sequence shown here is derived from an EMBL/GenBank/DDBJ whole genome shotgun (WGS) entry which is preliminary data.</text>
</comment>
<evidence type="ECO:0000313" key="8">
    <source>
        <dbReference type="Proteomes" id="UP000295499"/>
    </source>
</evidence>
<dbReference type="InterPro" id="IPR009908">
    <property type="entry name" value="Methylamine_util_MauE"/>
</dbReference>
<evidence type="ECO:0000256" key="2">
    <source>
        <dbReference type="ARBA" id="ARBA00022692"/>
    </source>
</evidence>
<evidence type="ECO:0000256" key="5">
    <source>
        <dbReference type="SAM" id="Phobius"/>
    </source>
</evidence>
<keyword evidence="4 5" id="KW-0472">Membrane</keyword>